<evidence type="ECO:0008006" key="3">
    <source>
        <dbReference type="Google" id="ProtNLM"/>
    </source>
</evidence>
<dbReference type="AlphaFoldDB" id="A0A918FC91"/>
<evidence type="ECO:0000313" key="1">
    <source>
        <dbReference type="EMBL" id="GGR29922.1"/>
    </source>
</evidence>
<dbReference type="EMBL" id="BMSX01000013">
    <property type="protein sequence ID" value="GGR29922.1"/>
    <property type="molecule type" value="Genomic_DNA"/>
</dbReference>
<organism evidence="1 2">
    <name type="scientific">Streptomyces aurantiogriseus</name>
    <dbReference type="NCBI Taxonomy" id="66870"/>
    <lineage>
        <taxon>Bacteria</taxon>
        <taxon>Bacillati</taxon>
        <taxon>Actinomycetota</taxon>
        <taxon>Actinomycetes</taxon>
        <taxon>Kitasatosporales</taxon>
        <taxon>Streptomycetaceae</taxon>
        <taxon>Streptomyces</taxon>
    </lineage>
</organism>
<reference evidence="1" key="1">
    <citation type="journal article" date="2014" name="Int. J. Syst. Evol. Microbiol.">
        <title>Complete genome sequence of Corynebacterium casei LMG S-19264T (=DSM 44701T), isolated from a smear-ripened cheese.</title>
        <authorList>
            <consortium name="US DOE Joint Genome Institute (JGI-PGF)"/>
            <person name="Walter F."/>
            <person name="Albersmeier A."/>
            <person name="Kalinowski J."/>
            <person name="Ruckert C."/>
        </authorList>
    </citation>
    <scope>NUCLEOTIDE SEQUENCE</scope>
    <source>
        <strain evidence="1">JCM 4346</strain>
    </source>
</reference>
<gene>
    <name evidence="1" type="ORF">GCM10010251_52410</name>
</gene>
<evidence type="ECO:0000313" key="2">
    <source>
        <dbReference type="Proteomes" id="UP000658320"/>
    </source>
</evidence>
<protein>
    <recommendedName>
        <fullName evidence="3">Immunity protein 49</fullName>
    </recommendedName>
</protein>
<dbReference type="InterPro" id="IPR029074">
    <property type="entry name" value="Imm49"/>
</dbReference>
<proteinExistence type="predicted"/>
<comment type="caution">
    <text evidence="1">The sequence shown here is derived from an EMBL/GenBank/DDBJ whole genome shotgun (WGS) entry which is preliminary data.</text>
</comment>
<dbReference type="Pfam" id="PF15575">
    <property type="entry name" value="Imm49"/>
    <property type="match status" value="1"/>
</dbReference>
<keyword evidence="2" id="KW-1185">Reference proteome</keyword>
<dbReference type="Proteomes" id="UP000658320">
    <property type="component" value="Unassembled WGS sequence"/>
</dbReference>
<accession>A0A918FC91</accession>
<name>A0A918FC91_9ACTN</name>
<sequence>MRKVTCHQVDEGRIEQALQSIWVRTVHRWHPLRHDSLHLRGLRELRDELLDHVAARTLDDPLHGMHPPLTVLITAAECALGELSLGAFPDGDFEIPLPLIDETLSSESVSFDESQDPAHRAATARTWLDAFALSVISGVIWERSRVIGPLLQVDYAPAIRNGVPYSRYESTSDPADLAEMDALCDYLNVMTGPRPGAVPGPVPLRKPEPEERERAARRLDEAGASTPDQRLLRVLLDDDQESFEEALADRLAEHRENAGPDAHPRSLLPLGPLTLAALASLAHGWQPGVRSRYLPEAVLRVPQQYAAPDV</sequence>
<reference evidence="1" key="2">
    <citation type="submission" date="2020-09" db="EMBL/GenBank/DDBJ databases">
        <authorList>
            <person name="Sun Q."/>
            <person name="Ohkuma M."/>
        </authorList>
    </citation>
    <scope>NUCLEOTIDE SEQUENCE</scope>
    <source>
        <strain evidence="1">JCM 4346</strain>
    </source>
</reference>